<dbReference type="PROSITE" id="PS50111">
    <property type="entry name" value="CHEMOTAXIS_TRANSDUC_2"/>
    <property type="match status" value="1"/>
</dbReference>
<evidence type="ECO:0000256" key="2">
    <source>
        <dbReference type="ARBA" id="ARBA00029447"/>
    </source>
</evidence>
<dbReference type="SUPFAM" id="SSF58104">
    <property type="entry name" value="Methyl-accepting chemotaxis protein (MCP) signaling domain"/>
    <property type="match status" value="1"/>
</dbReference>
<keyword evidence="4" id="KW-0812">Transmembrane</keyword>
<dbReference type="GO" id="GO:0016020">
    <property type="term" value="C:membrane"/>
    <property type="evidence" value="ECO:0007669"/>
    <property type="project" value="InterPro"/>
</dbReference>
<feature type="domain" description="HAMP" evidence="6">
    <location>
        <begin position="98"/>
        <end position="151"/>
    </location>
</feature>
<dbReference type="GO" id="GO:0006935">
    <property type="term" value="P:chemotaxis"/>
    <property type="evidence" value="ECO:0007669"/>
    <property type="project" value="InterPro"/>
</dbReference>
<keyword evidence="4" id="KW-0472">Membrane</keyword>
<feature type="transmembrane region" description="Helical" evidence="4">
    <location>
        <begin position="24"/>
        <end position="42"/>
    </location>
</feature>
<dbReference type="Proteomes" id="UP000002572">
    <property type="component" value="Chromosome"/>
</dbReference>
<dbReference type="PROSITE" id="PS50885">
    <property type="entry name" value="HAMP"/>
    <property type="match status" value="1"/>
</dbReference>
<dbReference type="STRING" id="653733.Selin_0120"/>
<dbReference type="HOGENOM" id="CLU_000445_107_32_0"/>
<evidence type="ECO:0000259" key="6">
    <source>
        <dbReference type="PROSITE" id="PS50885"/>
    </source>
</evidence>
<dbReference type="eggNOG" id="COG0840">
    <property type="taxonomic scope" value="Bacteria"/>
</dbReference>
<sequence>MTRMAQVFYQWLEKRFFSTLTRKIVGNLSVLLILQVLTFVVYTRGLGAIEAAVVTAPGGAPEVGQQVSSLVGDLFIRGAVLTLVSVLAMAGAALFLRYLIRRPIIGMTRSFRESTERRDLSRDIVPYTVDEIRTMGTGYNGFMTMLRAMIGSLREQGVRTAMETMKVVWNMGRTIQNTQHQEEYVRGVLIASDESVRAIEDISSSVQGISQSTSRNLESARSSLDELSEVSHGIARVSSMLNEFGRTVDRLGENSRTINNIALIINDVSEQTNLLALNAAIEAARAGDNGRGFAVVADEVRKLAEKVREATSEISANIQNMNALVQRTAEETSGIRTQMGAASVVVEKTAGEFRHMVQDFEQTNTQLMMIASAIEELSTTNGEVRRQVADISALSSSVKEQMEDAGICLDALSAITESMQADVLSFHLGQGVFEEILQVTHLYHQEAHAIMTDLLESGANLFDHTYAPVSGTNPQKYRTSYTDVFLARLQGLFDEARAAIPGCCYALCIDANGYLPTHHSNVSLPPSGDRERDIQYSRHMRIYNNTPTERRRASHQEPFLLQTYLRDTGEILNDLSIPIFLENRHWGAFIVGFEPQALLTSATVTKPLLTS</sequence>
<dbReference type="GO" id="GO:0007165">
    <property type="term" value="P:signal transduction"/>
    <property type="evidence" value="ECO:0007669"/>
    <property type="project" value="UniProtKB-KW"/>
</dbReference>
<dbReference type="AlphaFoldDB" id="E6W5E8"/>
<feature type="transmembrane region" description="Helical" evidence="4">
    <location>
        <begin position="74"/>
        <end position="100"/>
    </location>
</feature>
<dbReference type="CDD" id="cd11386">
    <property type="entry name" value="MCP_signal"/>
    <property type="match status" value="1"/>
</dbReference>
<dbReference type="PANTHER" id="PTHR32089">
    <property type="entry name" value="METHYL-ACCEPTING CHEMOTAXIS PROTEIN MCPB"/>
    <property type="match status" value="1"/>
</dbReference>
<name>E6W5E8_DESIS</name>
<dbReference type="InterPro" id="IPR003660">
    <property type="entry name" value="HAMP_dom"/>
</dbReference>
<evidence type="ECO:0000256" key="4">
    <source>
        <dbReference type="SAM" id="Phobius"/>
    </source>
</evidence>
<reference evidence="7 8" key="1">
    <citation type="submission" date="2010-12" db="EMBL/GenBank/DDBJ databases">
        <title>Complete sequence of Desulfurispirillum indicum S5.</title>
        <authorList>
            <consortium name="US DOE Joint Genome Institute"/>
            <person name="Lucas S."/>
            <person name="Copeland A."/>
            <person name="Lapidus A."/>
            <person name="Cheng J.-F."/>
            <person name="Goodwin L."/>
            <person name="Pitluck S."/>
            <person name="Chertkov O."/>
            <person name="Held B."/>
            <person name="Detter J.C."/>
            <person name="Han C."/>
            <person name="Tapia R."/>
            <person name="Land M."/>
            <person name="Hauser L."/>
            <person name="Kyrpides N."/>
            <person name="Ivanova N."/>
            <person name="Mikhailova N."/>
            <person name="Haggblom M."/>
            <person name="Rauschenbach I."/>
            <person name="Bini E."/>
            <person name="Woyke T."/>
        </authorList>
    </citation>
    <scope>NUCLEOTIDE SEQUENCE [LARGE SCALE GENOMIC DNA]</scope>
    <source>
        <strain evidence="8">ATCC BAA-1389 / DSM 22839 / S5</strain>
    </source>
</reference>
<dbReference type="SMART" id="SM00283">
    <property type="entry name" value="MA"/>
    <property type="match status" value="1"/>
</dbReference>
<organism evidence="7 8">
    <name type="scientific">Desulfurispirillum indicum (strain ATCC BAA-1389 / DSM 22839 / S5)</name>
    <dbReference type="NCBI Taxonomy" id="653733"/>
    <lineage>
        <taxon>Bacteria</taxon>
        <taxon>Pseudomonadati</taxon>
        <taxon>Chrysiogenota</taxon>
        <taxon>Chrysiogenia</taxon>
        <taxon>Chrysiogenales</taxon>
        <taxon>Chrysiogenaceae</taxon>
        <taxon>Desulfurispirillum</taxon>
    </lineage>
</organism>
<evidence type="ECO:0000259" key="5">
    <source>
        <dbReference type="PROSITE" id="PS50111"/>
    </source>
</evidence>
<evidence type="ECO:0000256" key="3">
    <source>
        <dbReference type="PROSITE-ProRule" id="PRU00284"/>
    </source>
</evidence>
<evidence type="ECO:0000313" key="8">
    <source>
        <dbReference type="Proteomes" id="UP000002572"/>
    </source>
</evidence>
<protein>
    <submittedName>
        <fullName evidence="7">Chemotaxis sensory transducer</fullName>
    </submittedName>
</protein>
<dbReference type="EMBL" id="CP002432">
    <property type="protein sequence ID" value="ADU64879.1"/>
    <property type="molecule type" value="Genomic_DNA"/>
</dbReference>
<evidence type="ECO:0000256" key="1">
    <source>
        <dbReference type="ARBA" id="ARBA00023224"/>
    </source>
</evidence>
<dbReference type="PRINTS" id="PR00260">
    <property type="entry name" value="CHEMTRNSDUCR"/>
</dbReference>
<accession>E6W5E8</accession>
<comment type="similarity">
    <text evidence="2">Belongs to the methyl-accepting chemotaxis (MCP) protein family.</text>
</comment>
<dbReference type="InParanoid" id="E6W5E8"/>
<dbReference type="Gene3D" id="1.10.287.950">
    <property type="entry name" value="Methyl-accepting chemotaxis protein"/>
    <property type="match status" value="1"/>
</dbReference>
<dbReference type="GO" id="GO:0004888">
    <property type="term" value="F:transmembrane signaling receptor activity"/>
    <property type="evidence" value="ECO:0007669"/>
    <property type="project" value="InterPro"/>
</dbReference>
<gene>
    <name evidence="7" type="ordered locus">Selin_0120</name>
</gene>
<dbReference type="Pfam" id="PF00015">
    <property type="entry name" value="MCPsignal"/>
    <property type="match status" value="1"/>
</dbReference>
<dbReference type="KEGG" id="din:Selin_0120"/>
<dbReference type="InterPro" id="IPR004090">
    <property type="entry name" value="Chemotax_Me-accpt_rcpt"/>
</dbReference>
<keyword evidence="1 3" id="KW-0807">Transducer</keyword>
<keyword evidence="4" id="KW-1133">Transmembrane helix</keyword>
<feature type="domain" description="Methyl-accepting transducer" evidence="5">
    <location>
        <begin position="176"/>
        <end position="392"/>
    </location>
</feature>
<evidence type="ECO:0000313" key="7">
    <source>
        <dbReference type="EMBL" id="ADU64879.1"/>
    </source>
</evidence>
<keyword evidence="8" id="KW-1185">Reference proteome</keyword>
<proteinExistence type="inferred from homology"/>
<dbReference type="PANTHER" id="PTHR32089:SF112">
    <property type="entry name" value="LYSOZYME-LIKE PROTEIN-RELATED"/>
    <property type="match status" value="1"/>
</dbReference>
<dbReference type="InterPro" id="IPR004089">
    <property type="entry name" value="MCPsignal_dom"/>
</dbReference>